<evidence type="ECO:0000313" key="4">
    <source>
        <dbReference type="Proteomes" id="UP001240777"/>
    </source>
</evidence>
<comment type="caution">
    <text evidence="2">The sequence shown here is derived from an EMBL/GenBank/DDBJ whole genome shotgun (WGS) entry which is preliminary data.</text>
</comment>
<dbReference type="RefSeq" id="WP_305517045.1">
    <property type="nucleotide sequence ID" value="NZ_JAUPEV010000006.1"/>
</dbReference>
<evidence type="ECO:0008006" key="5">
    <source>
        <dbReference type="Google" id="ProtNLM"/>
    </source>
</evidence>
<accession>A0AA90T9R8</accession>
<keyword evidence="4" id="KW-1185">Reference proteome</keyword>
<sequence length="64" mass="7485">MSYGGRFGYNYFFTPRNGLRFISMFQMENLKITPNQYVLFQDSSDNSHYTVSAGVDYLFDFTKG</sequence>
<proteinExistence type="predicted"/>
<dbReference type="EMBL" id="JAUPEV010000006">
    <property type="protein sequence ID" value="MDO7253198.1"/>
    <property type="molecule type" value="Genomic_DNA"/>
</dbReference>
<reference evidence="2 4" key="1">
    <citation type="submission" date="2023-07" db="EMBL/GenBank/DDBJ databases">
        <title>Unpublished Manusciprt.</title>
        <authorList>
            <person name="Aydin F."/>
            <person name="Tarhane S."/>
            <person name="Saticioglu I.B."/>
            <person name="Karakaya E."/>
            <person name="Abay S."/>
            <person name="Guran O."/>
            <person name="Bozkurt E."/>
            <person name="Uzum N."/>
            <person name="Olgun K."/>
            <person name="Jablonski D."/>
        </authorList>
    </citation>
    <scope>NUCLEOTIDE SEQUENCE</scope>
    <source>
        <strain evidence="4">faydin-H75</strain>
        <strain evidence="2">Faydin-H76</strain>
    </source>
</reference>
<organism evidence="2 3">
    <name type="scientific">Helicobacter cappadocius</name>
    <dbReference type="NCBI Taxonomy" id="3063998"/>
    <lineage>
        <taxon>Bacteria</taxon>
        <taxon>Pseudomonadati</taxon>
        <taxon>Campylobacterota</taxon>
        <taxon>Epsilonproteobacteria</taxon>
        <taxon>Campylobacterales</taxon>
        <taxon>Helicobacteraceae</taxon>
        <taxon>Helicobacter</taxon>
    </lineage>
</organism>
<evidence type="ECO:0000313" key="3">
    <source>
        <dbReference type="Proteomes" id="UP001177258"/>
    </source>
</evidence>
<name>A0AA90T9R8_9HELI</name>
<dbReference type="EMBL" id="JAUYZK010000006">
    <property type="protein sequence ID" value="MDP2539122.1"/>
    <property type="molecule type" value="Genomic_DNA"/>
</dbReference>
<gene>
    <name evidence="1" type="ORF">Q5I04_04655</name>
    <name evidence="2" type="ORF">Q5I06_04970</name>
</gene>
<evidence type="ECO:0000313" key="2">
    <source>
        <dbReference type="EMBL" id="MDP2539122.1"/>
    </source>
</evidence>
<dbReference type="AlphaFoldDB" id="A0AA90T9R8"/>
<protein>
    <recommendedName>
        <fullName evidence="5">Outer membrane protein beta-barrel domain-containing protein</fullName>
    </recommendedName>
</protein>
<dbReference type="Proteomes" id="UP001240777">
    <property type="component" value="Unassembled WGS sequence"/>
</dbReference>
<reference evidence="1" key="2">
    <citation type="submission" date="2023-07" db="EMBL/GenBank/DDBJ databases">
        <authorList>
            <person name="Aydin F."/>
            <person name="Tarhane S."/>
            <person name="Saticioglu I.B."/>
            <person name="Karakaya E."/>
            <person name="Abay S."/>
            <person name="Guran O."/>
            <person name="Bozkurt E."/>
            <person name="Uzum N."/>
            <person name="Olgun K."/>
            <person name="Jablonski D."/>
        </authorList>
    </citation>
    <scope>NUCLEOTIDE SEQUENCE</scope>
    <source>
        <strain evidence="1">Faydin-H75</strain>
    </source>
</reference>
<dbReference type="Proteomes" id="UP001177258">
    <property type="component" value="Unassembled WGS sequence"/>
</dbReference>
<evidence type="ECO:0000313" key="1">
    <source>
        <dbReference type="EMBL" id="MDO7253198.1"/>
    </source>
</evidence>
<reference evidence="1 3" key="3">
    <citation type="journal article" date="2024" name="Syst. Appl. Microbiol.">
        <title>Helicobacter cappadocius sp. nov., from lizards: The first psychrotrophic Helicobacter species.</title>
        <authorList>
            <person name="Aydin F."/>
            <person name="Tarhane S."/>
            <person name="Karakaya E."/>
            <person name="Abay S."/>
            <person name="Kayman T."/>
            <person name="Guran O."/>
            <person name="Bozkurt E."/>
            <person name="Uzum N."/>
            <person name="Avci A."/>
            <person name="Olgun K."/>
            <person name="Jablonski D."/>
            <person name="Guran C."/>
            <person name="Burcin Saticioglu I."/>
        </authorList>
    </citation>
    <scope>NUCLEOTIDE SEQUENCE [LARGE SCALE GENOMIC DNA]</scope>
    <source>
        <strain evidence="1">Faydin-H75</strain>
        <strain evidence="3">faydin-H76</strain>
    </source>
</reference>